<dbReference type="STRING" id="717605.Theco_1560"/>
<evidence type="ECO:0000256" key="1">
    <source>
        <dbReference type="SAM" id="Phobius"/>
    </source>
</evidence>
<proteinExistence type="predicted"/>
<feature type="transmembrane region" description="Helical" evidence="1">
    <location>
        <begin position="6"/>
        <end position="22"/>
    </location>
</feature>
<accession>L0EBQ4</accession>
<dbReference type="AlphaFoldDB" id="L0EBQ4"/>
<dbReference type="Pfam" id="PF06961">
    <property type="entry name" value="DUF1294"/>
    <property type="match status" value="1"/>
</dbReference>
<organism evidence="2 3">
    <name type="scientific">Thermobacillus composti (strain DSM 18247 / JCM 13945 / KWC4)</name>
    <dbReference type="NCBI Taxonomy" id="717605"/>
    <lineage>
        <taxon>Bacteria</taxon>
        <taxon>Bacillati</taxon>
        <taxon>Bacillota</taxon>
        <taxon>Bacilli</taxon>
        <taxon>Bacillales</taxon>
        <taxon>Paenibacillaceae</taxon>
        <taxon>Thermobacillus</taxon>
    </lineage>
</organism>
<keyword evidence="1" id="KW-1133">Transmembrane helix</keyword>
<dbReference type="eggNOG" id="COG3326">
    <property type="taxonomic scope" value="Bacteria"/>
</dbReference>
<keyword evidence="3" id="KW-1185">Reference proteome</keyword>
<gene>
    <name evidence="2" type="ordered locus">Theco_1560</name>
</gene>
<dbReference type="EMBL" id="CP003255">
    <property type="protein sequence ID" value="AGA57698.1"/>
    <property type="molecule type" value="Genomic_DNA"/>
</dbReference>
<feature type="transmembrane region" description="Helical" evidence="1">
    <location>
        <begin position="67"/>
        <end position="89"/>
    </location>
</feature>
<name>L0EBQ4_THECK</name>
<dbReference type="Proteomes" id="UP000010795">
    <property type="component" value="Chromosome"/>
</dbReference>
<sequence length="93" mass="10266">MTEAAVWLSAYVAVMSIALMGMMGADKRRARLGRRRISERRLLLWALLGGAAGGWIGMRLFRHKTKHRMFAVGLPVMTVLHGVLLAAAFRMAG</sequence>
<keyword evidence="1" id="KW-0812">Transmembrane</keyword>
<feature type="transmembrane region" description="Helical" evidence="1">
    <location>
        <begin position="42"/>
        <end position="61"/>
    </location>
</feature>
<evidence type="ECO:0000313" key="3">
    <source>
        <dbReference type="Proteomes" id="UP000010795"/>
    </source>
</evidence>
<dbReference type="RefSeq" id="WP_015254450.1">
    <property type="nucleotide sequence ID" value="NC_019897.1"/>
</dbReference>
<reference evidence="3" key="1">
    <citation type="submission" date="2012-01" db="EMBL/GenBank/DDBJ databases">
        <title>Complete sequence of chromosome of Thermobacillus composti KWC4.</title>
        <authorList>
            <person name="Lucas S."/>
            <person name="Han J."/>
            <person name="Lapidus A."/>
            <person name="Cheng J.-F."/>
            <person name="Goodwin L."/>
            <person name="Pitluck S."/>
            <person name="Peters L."/>
            <person name="Ovchinnikova G."/>
            <person name="Teshima H."/>
            <person name="Detter J.C."/>
            <person name="Han C."/>
            <person name="Tapia R."/>
            <person name="Land M."/>
            <person name="Hauser L."/>
            <person name="Kyrpides N."/>
            <person name="Ivanova N."/>
            <person name="Pagani I."/>
            <person name="Anderson I."/>
            <person name="Woyke T."/>
        </authorList>
    </citation>
    <scope>NUCLEOTIDE SEQUENCE [LARGE SCALE GENOMIC DNA]</scope>
    <source>
        <strain evidence="3">DSM 18247 / JCM 13945 / KWC4</strain>
    </source>
</reference>
<protein>
    <submittedName>
        <fullName evidence="2">Putative membrane protein</fullName>
    </submittedName>
</protein>
<dbReference type="HOGENOM" id="CLU_091970_3_0_9"/>
<evidence type="ECO:0000313" key="2">
    <source>
        <dbReference type="EMBL" id="AGA57698.1"/>
    </source>
</evidence>
<dbReference type="KEGG" id="tco:Theco_1560"/>
<dbReference type="InterPro" id="IPR010718">
    <property type="entry name" value="DUF1294"/>
</dbReference>
<keyword evidence="1" id="KW-0472">Membrane</keyword>
<dbReference type="OrthoDB" id="1698854at2"/>